<evidence type="ECO:0000313" key="9">
    <source>
        <dbReference type="Proteomes" id="UP000295807"/>
    </source>
</evidence>
<keyword evidence="2" id="KW-0805">Transcription regulation</keyword>
<feature type="domain" description="RNA polymerase sigma-70 region 4" evidence="7">
    <location>
        <begin position="131"/>
        <end position="178"/>
    </location>
</feature>
<name>A0A4R3KMD2_9SPHI</name>
<dbReference type="InterPro" id="IPR007627">
    <property type="entry name" value="RNA_pol_sigma70_r2"/>
</dbReference>
<organism evidence="8 9">
    <name type="scientific">Anseongella ginsenosidimutans</name>
    <dbReference type="NCBI Taxonomy" id="496056"/>
    <lineage>
        <taxon>Bacteria</taxon>
        <taxon>Pseudomonadati</taxon>
        <taxon>Bacteroidota</taxon>
        <taxon>Sphingobacteriia</taxon>
        <taxon>Sphingobacteriales</taxon>
        <taxon>Sphingobacteriaceae</taxon>
        <taxon>Anseongella</taxon>
    </lineage>
</organism>
<proteinExistence type="inferred from homology"/>
<dbReference type="InterPro" id="IPR036388">
    <property type="entry name" value="WH-like_DNA-bd_sf"/>
</dbReference>
<evidence type="ECO:0000313" key="8">
    <source>
        <dbReference type="EMBL" id="TCS84940.1"/>
    </source>
</evidence>
<dbReference type="GO" id="GO:0016987">
    <property type="term" value="F:sigma factor activity"/>
    <property type="evidence" value="ECO:0007669"/>
    <property type="project" value="UniProtKB-KW"/>
</dbReference>
<dbReference type="Pfam" id="PF04545">
    <property type="entry name" value="Sigma70_r4"/>
    <property type="match status" value="1"/>
</dbReference>
<evidence type="ECO:0000256" key="4">
    <source>
        <dbReference type="ARBA" id="ARBA00023125"/>
    </source>
</evidence>
<dbReference type="GO" id="GO:0003677">
    <property type="term" value="F:DNA binding"/>
    <property type="evidence" value="ECO:0007669"/>
    <property type="project" value="UniProtKB-KW"/>
</dbReference>
<keyword evidence="3" id="KW-0731">Sigma factor</keyword>
<reference evidence="8 9" key="1">
    <citation type="submission" date="2019-03" db="EMBL/GenBank/DDBJ databases">
        <title>Genomic Encyclopedia of Type Strains, Phase IV (KMG-IV): sequencing the most valuable type-strain genomes for metagenomic binning, comparative biology and taxonomic classification.</title>
        <authorList>
            <person name="Goeker M."/>
        </authorList>
    </citation>
    <scope>NUCLEOTIDE SEQUENCE [LARGE SCALE GENOMIC DNA]</scope>
    <source>
        <strain evidence="8 9">DSM 21100</strain>
    </source>
</reference>
<dbReference type="PANTHER" id="PTHR43133:SF62">
    <property type="entry name" value="RNA POLYMERASE SIGMA FACTOR SIGZ"/>
    <property type="match status" value="1"/>
</dbReference>
<evidence type="ECO:0000256" key="1">
    <source>
        <dbReference type="ARBA" id="ARBA00010641"/>
    </source>
</evidence>
<keyword evidence="9" id="KW-1185">Reference proteome</keyword>
<comment type="similarity">
    <text evidence="1">Belongs to the sigma-70 factor family. ECF subfamily.</text>
</comment>
<dbReference type="Pfam" id="PF04542">
    <property type="entry name" value="Sigma70_r2"/>
    <property type="match status" value="1"/>
</dbReference>
<dbReference type="SUPFAM" id="SSF88659">
    <property type="entry name" value="Sigma3 and sigma4 domains of RNA polymerase sigma factors"/>
    <property type="match status" value="1"/>
</dbReference>
<keyword evidence="5" id="KW-0804">Transcription</keyword>
<dbReference type="Gene3D" id="1.10.1740.10">
    <property type="match status" value="1"/>
</dbReference>
<protein>
    <submittedName>
        <fullName evidence="8">RNA polymerase sigma-70 factor (ECF subfamily)</fullName>
    </submittedName>
</protein>
<dbReference type="RefSeq" id="WP_132130544.1">
    <property type="nucleotide sequence ID" value="NZ_CP042432.1"/>
</dbReference>
<evidence type="ECO:0000259" key="7">
    <source>
        <dbReference type="Pfam" id="PF04545"/>
    </source>
</evidence>
<dbReference type="InterPro" id="IPR007630">
    <property type="entry name" value="RNA_pol_sigma70_r4"/>
</dbReference>
<dbReference type="PANTHER" id="PTHR43133">
    <property type="entry name" value="RNA POLYMERASE ECF-TYPE SIGMA FACTO"/>
    <property type="match status" value="1"/>
</dbReference>
<evidence type="ECO:0000256" key="3">
    <source>
        <dbReference type="ARBA" id="ARBA00023082"/>
    </source>
</evidence>
<dbReference type="Gene3D" id="1.10.10.10">
    <property type="entry name" value="Winged helix-like DNA-binding domain superfamily/Winged helix DNA-binding domain"/>
    <property type="match status" value="1"/>
</dbReference>
<dbReference type="InterPro" id="IPR013324">
    <property type="entry name" value="RNA_pol_sigma_r3/r4-like"/>
</dbReference>
<evidence type="ECO:0000256" key="2">
    <source>
        <dbReference type="ARBA" id="ARBA00023015"/>
    </source>
</evidence>
<dbReference type="CDD" id="cd06171">
    <property type="entry name" value="Sigma70_r4"/>
    <property type="match status" value="1"/>
</dbReference>
<dbReference type="OrthoDB" id="9790423at2"/>
<dbReference type="InterPro" id="IPR039425">
    <property type="entry name" value="RNA_pol_sigma-70-like"/>
</dbReference>
<dbReference type="InterPro" id="IPR013325">
    <property type="entry name" value="RNA_pol_sigma_r2"/>
</dbReference>
<dbReference type="AlphaFoldDB" id="A0A4R3KMD2"/>
<keyword evidence="4" id="KW-0238">DNA-binding</keyword>
<accession>A0A4R3KMD2</accession>
<dbReference type="EMBL" id="SMAD01000016">
    <property type="protein sequence ID" value="TCS84940.1"/>
    <property type="molecule type" value="Genomic_DNA"/>
</dbReference>
<gene>
    <name evidence="8" type="ORF">EDD80_11632</name>
</gene>
<dbReference type="NCBIfam" id="TIGR02937">
    <property type="entry name" value="sigma70-ECF"/>
    <property type="match status" value="1"/>
</dbReference>
<evidence type="ECO:0000259" key="6">
    <source>
        <dbReference type="Pfam" id="PF04542"/>
    </source>
</evidence>
<dbReference type="GO" id="GO:0006352">
    <property type="term" value="P:DNA-templated transcription initiation"/>
    <property type="evidence" value="ECO:0007669"/>
    <property type="project" value="InterPro"/>
</dbReference>
<comment type="caution">
    <text evidence="8">The sequence shown here is derived from an EMBL/GenBank/DDBJ whole genome shotgun (WGS) entry which is preliminary data.</text>
</comment>
<feature type="domain" description="RNA polymerase sigma-70 region 2" evidence="6">
    <location>
        <begin position="27"/>
        <end position="94"/>
    </location>
</feature>
<dbReference type="InterPro" id="IPR014284">
    <property type="entry name" value="RNA_pol_sigma-70_dom"/>
</dbReference>
<dbReference type="Proteomes" id="UP000295807">
    <property type="component" value="Unassembled WGS sequence"/>
</dbReference>
<evidence type="ECO:0000256" key="5">
    <source>
        <dbReference type="ARBA" id="ARBA00023163"/>
    </source>
</evidence>
<sequence length="186" mass="21568">MDPNTPYKEQELVEGLLQKKRSAAEILYDRYGKSLYGIILNIVREEEIAEDLLQEALMKIWGSIQTYDRNKGTLFTWMLNISRNLAIDKVRSKNFRNDHQNRPLESAVHSIDLQRTNLPFTESIGLKELVSTLRTEHQEVINLVYFQGYTQAEAAKELDIPLGTAKTHLRNGILSLRKLFNVDHRK</sequence>
<dbReference type="SUPFAM" id="SSF88946">
    <property type="entry name" value="Sigma2 domain of RNA polymerase sigma factors"/>
    <property type="match status" value="1"/>
</dbReference>